<feature type="signal peptide" evidence="1">
    <location>
        <begin position="1"/>
        <end position="17"/>
    </location>
</feature>
<dbReference type="Proteomes" id="UP000240883">
    <property type="component" value="Unassembled WGS sequence"/>
</dbReference>
<sequence>MKTTYILTSLFAILAAASPLDISARQNSIRVQLSDDSVEAAVQSNIPANGSRVNIRTAFGNLGNPVQANRAGIVSGTGSCTIYRDAAATQRVATFRSGGADATFTRTNLNNGVIVCQ</sequence>
<gene>
    <name evidence="2" type="ORF">BS50DRAFT_523339</name>
</gene>
<dbReference type="EMBL" id="KZ678134">
    <property type="protein sequence ID" value="PSN68216.1"/>
    <property type="molecule type" value="Genomic_DNA"/>
</dbReference>
<evidence type="ECO:0000313" key="2">
    <source>
        <dbReference type="EMBL" id="PSN68216.1"/>
    </source>
</evidence>
<keyword evidence="3" id="KW-1185">Reference proteome</keyword>
<protein>
    <submittedName>
        <fullName evidence="2">Uncharacterized protein</fullName>
    </submittedName>
</protein>
<name>A0A2T2NSG5_CORCC</name>
<evidence type="ECO:0000313" key="3">
    <source>
        <dbReference type="Proteomes" id="UP000240883"/>
    </source>
</evidence>
<dbReference type="OrthoDB" id="3686702at2759"/>
<accession>A0A2T2NSG5</accession>
<keyword evidence="1" id="KW-0732">Signal</keyword>
<evidence type="ECO:0000256" key="1">
    <source>
        <dbReference type="SAM" id="SignalP"/>
    </source>
</evidence>
<proteinExistence type="predicted"/>
<dbReference type="AlphaFoldDB" id="A0A2T2NSG5"/>
<feature type="chain" id="PRO_5015681307" evidence="1">
    <location>
        <begin position="18"/>
        <end position="117"/>
    </location>
</feature>
<organism evidence="2 3">
    <name type="scientific">Corynespora cassiicola Philippines</name>
    <dbReference type="NCBI Taxonomy" id="1448308"/>
    <lineage>
        <taxon>Eukaryota</taxon>
        <taxon>Fungi</taxon>
        <taxon>Dikarya</taxon>
        <taxon>Ascomycota</taxon>
        <taxon>Pezizomycotina</taxon>
        <taxon>Dothideomycetes</taxon>
        <taxon>Pleosporomycetidae</taxon>
        <taxon>Pleosporales</taxon>
        <taxon>Corynesporascaceae</taxon>
        <taxon>Corynespora</taxon>
    </lineage>
</organism>
<reference evidence="2 3" key="1">
    <citation type="journal article" date="2018" name="Front. Microbiol.">
        <title>Genome-Wide Analysis of Corynespora cassiicola Leaf Fall Disease Putative Effectors.</title>
        <authorList>
            <person name="Lopez D."/>
            <person name="Ribeiro S."/>
            <person name="Label P."/>
            <person name="Fumanal B."/>
            <person name="Venisse J.S."/>
            <person name="Kohler A."/>
            <person name="de Oliveira R.R."/>
            <person name="Labutti K."/>
            <person name="Lipzen A."/>
            <person name="Lail K."/>
            <person name="Bauer D."/>
            <person name="Ohm R.A."/>
            <person name="Barry K.W."/>
            <person name="Spatafora J."/>
            <person name="Grigoriev I.V."/>
            <person name="Martin F.M."/>
            <person name="Pujade-Renaud V."/>
        </authorList>
    </citation>
    <scope>NUCLEOTIDE SEQUENCE [LARGE SCALE GENOMIC DNA]</scope>
    <source>
        <strain evidence="2 3">Philippines</strain>
    </source>
</reference>